<feature type="compositionally biased region" description="Acidic residues" evidence="3">
    <location>
        <begin position="256"/>
        <end position="278"/>
    </location>
</feature>
<feature type="region of interest" description="Disordered" evidence="3">
    <location>
        <begin position="203"/>
        <end position="365"/>
    </location>
</feature>
<evidence type="ECO:0000256" key="1">
    <source>
        <dbReference type="ARBA" id="ARBA00022490"/>
    </source>
</evidence>
<evidence type="ECO:0000256" key="2">
    <source>
        <dbReference type="ARBA" id="ARBA00023212"/>
    </source>
</evidence>
<reference evidence="5 6" key="1">
    <citation type="submission" date="2024-04" db="EMBL/GenBank/DDBJ databases">
        <authorList>
            <person name="Waldvogel A.-M."/>
            <person name="Schoenle A."/>
        </authorList>
    </citation>
    <scope>NUCLEOTIDE SEQUENCE [LARGE SCALE GENOMIC DNA]</scope>
</reference>
<accession>A0AAV2KCJ8</accession>
<evidence type="ECO:0000256" key="3">
    <source>
        <dbReference type="SAM" id="MobiDB-lite"/>
    </source>
</evidence>
<dbReference type="Proteomes" id="UP001497482">
    <property type="component" value="Chromosome 17"/>
</dbReference>
<evidence type="ECO:0000259" key="4">
    <source>
        <dbReference type="Pfam" id="PF09398"/>
    </source>
</evidence>
<feature type="compositionally biased region" description="Acidic residues" evidence="3">
    <location>
        <begin position="155"/>
        <end position="169"/>
    </location>
</feature>
<feature type="compositionally biased region" description="Low complexity" evidence="3">
    <location>
        <begin position="279"/>
        <end position="288"/>
    </location>
</feature>
<dbReference type="PANTHER" id="PTHR15431">
    <property type="entry name" value="FGFR1 ONCOGENE PARTNER/LISH DOMAIN-CONTAINING PROTEIN"/>
    <property type="match status" value="1"/>
</dbReference>
<keyword evidence="6" id="KW-1185">Reference proteome</keyword>
<keyword evidence="1" id="KW-0963">Cytoplasm</keyword>
<dbReference type="GO" id="GO:0034453">
    <property type="term" value="P:microtubule anchoring"/>
    <property type="evidence" value="ECO:0007669"/>
    <property type="project" value="InterPro"/>
</dbReference>
<sequence length="365" mass="39037">MSAAEDDTELRDLLLQNLENSGVLSRLKAQMRAAVFFAMEEQDRLENKTPLVNEKLKTCLNTREGRVVAALVLDFLQVFDLDFTQSVFEAEAHTKHLESRELLCKNLDLDPEPKSPVLLELTGRRAENSEEHGDTVLKKVSGPDPVPQLSQILDPQEDLDDVDDGDSFFDDPLPAPQKTYGCSADSAPGLVLRRDKSLNDLSALGSSELRKPESPVPSLSLGHSSSDHSAHSGSKSKGVHVSKRVSDRSGTRRDEEVEYDDDFNSELSVGEEIEEVSMGEESIQGPSDKGPPSPPQGPPSQPQGPPSPPQGSPSPPQGPPSPPQGSPSPPQGSPSPPQGPPSPPQGSPSPPQGPPSLPQGRPSPP</sequence>
<feature type="compositionally biased region" description="Pro residues" evidence="3">
    <location>
        <begin position="289"/>
        <end position="365"/>
    </location>
</feature>
<dbReference type="Pfam" id="PF09398">
    <property type="entry name" value="FOP_dimer"/>
    <property type="match status" value="1"/>
</dbReference>
<name>A0AAV2KCJ8_KNICA</name>
<protein>
    <recommendedName>
        <fullName evidence="4">FGFR1 oncogene partner (FOP) N-terminal dimerisation domain-containing protein</fullName>
    </recommendedName>
</protein>
<evidence type="ECO:0000313" key="5">
    <source>
        <dbReference type="EMBL" id="CAL1585694.1"/>
    </source>
</evidence>
<dbReference type="PRINTS" id="PR01217">
    <property type="entry name" value="PRICHEXTENSN"/>
</dbReference>
<evidence type="ECO:0000313" key="6">
    <source>
        <dbReference type="Proteomes" id="UP001497482"/>
    </source>
</evidence>
<dbReference type="GO" id="GO:0005813">
    <property type="term" value="C:centrosome"/>
    <property type="evidence" value="ECO:0007669"/>
    <property type="project" value="TreeGrafter"/>
</dbReference>
<feature type="compositionally biased region" description="Basic and acidic residues" evidence="3">
    <location>
        <begin position="244"/>
        <end position="255"/>
    </location>
</feature>
<feature type="region of interest" description="Disordered" evidence="3">
    <location>
        <begin position="124"/>
        <end position="187"/>
    </location>
</feature>
<gene>
    <name evidence="5" type="ORF">KC01_LOCUS15892</name>
</gene>
<keyword evidence="2" id="KW-0206">Cytoskeleton</keyword>
<organism evidence="5 6">
    <name type="scientific">Knipowitschia caucasica</name>
    <name type="common">Caucasian dwarf goby</name>
    <name type="synonym">Pomatoschistus caucasicus</name>
    <dbReference type="NCBI Taxonomy" id="637954"/>
    <lineage>
        <taxon>Eukaryota</taxon>
        <taxon>Metazoa</taxon>
        <taxon>Chordata</taxon>
        <taxon>Craniata</taxon>
        <taxon>Vertebrata</taxon>
        <taxon>Euteleostomi</taxon>
        <taxon>Actinopterygii</taxon>
        <taxon>Neopterygii</taxon>
        <taxon>Teleostei</taxon>
        <taxon>Neoteleostei</taxon>
        <taxon>Acanthomorphata</taxon>
        <taxon>Gobiaria</taxon>
        <taxon>Gobiiformes</taxon>
        <taxon>Gobioidei</taxon>
        <taxon>Gobiidae</taxon>
        <taxon>Gobiinae</taxon>
        <taxon>Knipowitschia</taxon>
    </lineage>
</organism>
<dbReference type="InterPro" id="IPR018993">
    <property type="entry name" value="FOP_dimerisation-dom_N"/>
</dbReference>
<feature type="domain" description="FGFR1 oncogene partner (FOP) N-terminal dimerisation" evidence="4">
    <location>
        <begin position="48"/>
        <end position="121"/>
    </location>
</feature>
<dbReference type="Gene3D" id="1.20.960.40">
    <property type="match status" value="1"/>
</dbReference>
<feature type="compositionally biased region" description="Basic and acidic residues" evidence="3">
    <location>
        <begin position="124"/>
        <end position="137"/>
    </location>
</feature>
<proteinExistence type="predicted"/>
<dbReference type="PANTHER" id="PTHR15431:SF9">
    <property type="entry name" value="CENTROSOMAL PROTEIN 43"/>
    <property type="match status" value="1"/>
</dbReference>
<dbReference type="EMBL" id="OZ035839">
    <property type="protein sequence ID" value="CAL1585694.1"/>
    <property type="molecule type" value="Genomic_DNA"/>
</dbReference>
<dbReference type="AlphaFoldDB" id="A0AAV2KCJ8"/>